<dbReference type="GO" id="GO:0008168">
    <property type="term" value="F:methyltransferase activity"/>
    <property type="evidence" value="ECO:0007669"/>
    <property type="project" value="UniProtKB-KW"/>
</dbReference>
<evidence type="ECO:0000256" key="13">
    <source>
        <dbReference type="ARBA" id="ARBA00047283"/>
    </source>
</evidence>
<evidence type="ECO:0000259" key="15">
    <source>
        <dbReference type="PROSITE" id="PS51686"/>
    </source>
</evidence>
<dbReference type="NCBIfam" id="NF011494">
    <property type="entry name" value="PRK14902.1"/>
    <property type="match status" value="1"/>
</dbReference>
<dbReference type="Pfam" id="PF22458">
    <property type="entry name" value="RsmF-B_ferredox"/>
    <property type="match status" value="1"/>
</dbReference>
<evidence type="ECO:0000256" key="2">
    <source>
        <dbReference type="ARBA" id="ARBA00004496"/>
    </source>
</evidence>
<keyword evidence="8 14" id="KW-0808">Transferase</keyword>
<evidence type="ECO:0000256" key="9">
    <source>
        <dbReference type="ARBA" id="ARBA00022691"/>
    </source>
</evidence>
<keyword evidence="17" id="KW-1185">Reference proteome</keyword>
<dbReference type="InterPro" id="IPR054728">
    <property type="entry name" value="RsmB-like_ferredoxin"/>
</dbReference>
<dbReference type="CDD" id="cd02440">
    <property type="entry name" value="AdoMet_MTases"/>
    <property type="match status" value="1"/>
</dbReference>
<evidence type="ECO:0000256" key="3">
    <source>
        <dbReference type="ARBA" id="ARBA00007494"/>
    </source>
</evidence>
<dbReference type="Gene3D" id="3.30.70.1170">
    <property type="entry name" value="Sun protein, domain 3"/>
    <property type="match status" value="1"/>
</dbReference>
<feature type="binding site" evidence="14">
    <location>
        <position position="320"/>
    </location>
    <ligand>
        <name>S-adenosyl-L-methionine</name>
        <dbReference type="ChEBI" id="CHEBI:59789"/>
    </ligand>
</feature>
<evidence type="ECO:0000256" key="14">
    <source>
        <dbReference type="PROSITE-ProRule" id="PRU01023"/>
    </source>
</evidence>
<evidence type="ECO:0000256" key="5">
    <source>
        <dbReference type="ARBA" id="ARBA00022490"/>
    </source>
</evidence>
<dbReference type="PROSITE" id="PS51686">
    <property type="entry name" value="SAM_MT_RSMB_NOP"/>
    <property type="match status" value="1"/>
</dbReference>
<dbReference type="PRINTS" id="PR02008">
    <property type="entry name" value="RCMTFAMILY"/>
</dbReference>
<dbReference type="Gene3D" id="3.40.50.150">
    <property type="entry name" value="Vaccinia Virus protein VP39"/>
    <property type="match status" value="1"/>
</dbReference>
<evidence type="ECO:0000256" key="1">
    <source>
        <dbReference type="ARBA" id="ARBA00002724"/>
    </source>
</evidence>
<evidence type="ECO:0000256" key="7">
    <source>
        <dbReference type="ARBA" id="ARBA00022603"/>
    </source>
</evidence>
<proteinExistence type="inferred from homology"/>
<keyword evidence="10 14" id="KW-0694">RNA-binding</keyword>
<comment type="function">
    <text evidence="1">Specifically methylates the cytosine at position 967 (m5C967) of 16S rRNA.</text>
</comment>
<reference evidence="16 17" key="1">
    <citation type="journal article" date="2024" name="Int. J. Syst. Evol. Microbiol.">
        <title>Paenibacillus hexagrammi sp. nov., a novel bacterium isolated from the gut content of Hexagrammos agrammus.</title>
        <authorList>
            <person name="Jung H.K."/>
            <person name="Kim D.G."/>
            <person name="Zin H."/>
            <person name="Park J."/>
            <person name="Jung H."/>
            <person name="Kim Y.O."/>
            <person name="Kong H.J."/>
            <person name="Kim J.W."/>
            <person name="Kim Y.S."/>
        </authorList>
    </citation>
    <scope>NUCLEOTIDE SEQUENCE [LARGE SCALE GENOMIC DNA]</scope>
    <source>
        <strain evidence="16 17">YPD9-1</strain>
    </source>
</reference>
<evidence type="ECO:0000256" key="4">
    <source>
        <dbReference type="ARBA" id="ARBA00012140"/>
    </source>
</evidence>
<evidence type="ECO:0000256" key="6">
    <source>
        <dbReference type="ARBA" id="ARBA00022552"/>
    </source>
</evidence>
<organism evidence="16 17">
    <name type="scientific">Paenibacillus hexagrammi</name>
    <dbReference type="NCBI Taxonomy" id="2908839"/>
    <lineage>
        <taxon>Bacteria</taxon>
        <taxon>Bacillati</taxon>
        <taxon>Bacillota</taxon>
        <taxon>Bacilli</taxon>
        <taxon>Bacillales</taxon>
        <taxon>Paenibacillaceae</taxon>
        <taxon>Paenibacillus</taxon>
    </lineage>
</organism>
<protein>
    <recommendedName>
        <fullName evidence="4">16S rRNA (cytosine(967)-C(5))-methyltransferase</fullName>
        <ecNumber evidence="4">2.1.1.176</ecNumber>
    </recommendedName>
    <alternativeName>
        <fullName evidence="11">16S rRNA m5C967 methyltransferase</fullName>
    </alternativeName>
    <alternativeName>
        <fullName evidence="12">rRNA (cytosine-C(5)-)-methyltransferase RsmB</fullName>
    </alternativeName>
</protein>
<dbReference type="EMBL" id="CP090978">
    <property type="protein sequence ID" value="UJF36309.1"/>
    <property type="molecule type" value="Genomic_DNA"/>
</dbReference>
<dbReference type="EC" id="2.1.1.176" evidence="4"/>
<gene>
    <name evidence="16" type="primary">rsmB</name>
    <name evidence="16" type="ORF">L0M14_09285</name>
</gene>
<evidence type="ECO:0000313" key="17">
    <source>
        <dbReference type="Proteomes" id="UP001649230"/>
    </source>
</evidence>
<evidence type="ECO:0000256" key="12">
    <source>
        <dbReference type="ARBA" id="ARBA00031088"/>
    </source>
</evidence>
<evidence type="ECO:0000256" key="10">
    <source>
        <dbReference type="ARBA" id="ARBA00022884"/>
    </source>
</evidence>
<dbReference type="PANTHER" id="PTHR22807:SF53">
    <property type="entry name" value="RIBOSOMAL RNA SMALL SUBUNIT METHYLTRANSFERASE B-RELATED"/>
    <property type="match status" value="1"/>
</dbReference>
<dbReference type="InterPro" id="IPR023267">
    <property type="entry name" value="RCMT"/>
</dbReference>
<sequence>MLVRVEENQSYSNLLLNQTLQKYALERADAALTTELVYGTIGRKNTIDFFLERFVSKGLAKLEPWVVCLLRLSLYQLKYLDRIPDHAVVSEAVQIAKRRGHQGISGMVNGVLRSIIRSKEELTLPTAFGDVKRIAYGHSHPEWLVRRWIRQYGVELAEQICAANNEPPHLSLRANAMRADREQLLRELQESGIRAEASPLAPAGILVQGAGNMALDPRFQQGDYSIQDESSMLVAEALDPQPGMRVLDCCAAPGGKTAHIAEKMNDQGEIWACDLHEHKRKLIEDQAKRLGLTSIHTLVMDALELPEHFAPESFDRILLDAPCSAFGVIRRKPDLKWAKEEEDVSNICNLQSALLDKVHRLLKPGGILVYSTCTIERSENDEFVRHFLEQHDEFDLAPLPSEAFQAIEQQDAQAGMVQIFPQQFRSDGFFIARLQKRR</sequence>
<accession>A0ABY3SSR0</accession>
<dbReference type="InterPro" id="IPR001678">
    <property type="entry name" value="MeTrfase_RsmB-F_NOP2_dom"/>
</dbReference>
<evidence type="ECO:0000256" key="8">
    <source>
        <dbReference type="ARBA" id="ARBA00022679"/>
    </source>
</evidence>
<dbReference type="SUPFAM" id="SSF48013">
    <property type="entry name" value="NusB-like"/>
    <property type="match status" value="1"/>
</dbReference>
<dbReference type="PROSITE" id="PS01153">
    <property type="entry name" value="NOL1_NOP2_SUN"/>
    <property type="match status" value="1"/>
</dbReference>
<feature type="binding site" evidence="14">
    <location>
        <position position="301"/>
    </location>
    <ligand>
        <name>S-adenosyl-L-methionine</name>
        <dbReference type="ChEBI" id="CHEBI:59789"/>
    </ligand>
</feature>
<feature type="domain" description="SAM-dependent MTase RsmB/NOP-type" evidence="15">
    <location>
        <begin position="160"/>
        <end position="437"/>
    </location>
</feature>
<dbReference type="InterPro" id="IPR049560">
    <property type="entry name" value="MeTrfase_RsmB-F_NOP2_cat"/>
</dbReference>
<evidence type="ECO:0000313" key="16">
    <source>
        <dbReference type="EMBL" id="UJF36309.1"/>
    </source>
</evidence>
<dbReference type="InterPro" id="IPR029063">
    <property type="entry name" value="SAM-dependent_MTases_sf"/>
</dbReference>
<keyword evidence="6" id="KW-0698">rRNA processing</keyword>
<dbReference type="InterPro" id="IPR004573">
    <property type="entry name" value="rRNA_ssu_MeTfrase_B"/>
</dbReference>
<dbReference type="GO" id="GO:0032259">
    <property type="term" value="P:methylation"/>
    <property type="evidence" value="ECO:0007669"/>
    <property type="project" value="UniProtKB-KW"/>
</dbReference>
<dbReference type="PANTHER" id="PTHR22807">
    <property type="entry name" value="NOP2 YEAST -RELATED NOL1/NOP2/FMU SUN DOMAIN-CONTAINING"/>
    <property type="match status" value="1"/>
</dbReference>
<keyword evidence="7 14" id="KW-0489">Methyltransferase</keyword>
<keyword evidence="5" id="KW-0963">Cytoplasm</keyword>
<name>A0ABY3SSR0_9BACL</name>
<dbReference type="SUPFAM" id="SSF53335">
    <property type="entry name" value="S-adenosyl-L-methionine-dependent methyltransferases"/>
    <property type="match status" value="1"/>
</dbReference>
<dbReference type="Pfam" id="PF01189">
    <property type="entry name" value="Methyltr_RsmB-F"/>
    <property type="match status" value="1"/>
</dbReference>
<dbReference type="Gene3D" id="1.10.940.10">
    <property type="entry name" value="NusB-like"/>
    <property type="match status" value="1"/>
</dbReference>
<feature type="binding site" evidence="14">
    <location>
        <position position="274"/>
    </location>
    <ligand>
        <name>S-adenosyl-L-methionine</name>
        <dbReference type="ChEBI" id="CHEBI:59789"/>
    </ligand>
</feature>
<dbReference type="NCBIfam" id="TIGR00563">
    <property type="entry name" value="rsmB"/>
    <property type="match status" value="1"/>
</dbReference>
<comment type="similarity">
    <text evidence="3 14">Belongs to the class I-like SAM-binding methyltransferase superfamily. RsmB/NOP family.</text>
</comment>
<evidence type="ECO:0000256" key="11">
    <source>
        <dbReference type="ARBA" id="ARBA00030399"/>
    </source>
</evidence>
<dbReference type="InterPro" id="IPR006027">
    <property type="entry name" value="NusB_RsmB_TIM44"/>
</dbReference>
<comment type="subcellular location">
    <subcellularLocation>
        <location evidence="2">Cytoplasm</location>
    </subcellularLocation>
</comment>
<feature type="binding site" evidence="14">
    <location>
        <begin position="250"/>
        <end position="256"/>
    </location>
    <ligand>
        <name>S-adenosyl-L-methionine</name>
        <dbReference type="ChEBI" id="CHEBI:59789"/>
    </ligand>
</feature>
<dbReference type="InterPro" id="IPR018314">
    <property type="entry name" value="RsmB/NOL1/NOP2-like_CS"/>
</dbReference>
<dbReference type="InterPro" id="IPR035926">
    <property type="entry name" value="NusB-like_sf"/>
</dbReference>
<keyword evidence="9 14" id="KW-0949">S-adenosyl-L-methionine</keyword>
<dbReference type="Pfam" id="PF01029">
    <property type="entry name" value="NusB"/>
    <property type="match status" value="1"/>
</dbReference>
<feature type="active site" description="Nucleophile" evidence="14">
    <location>
        <position position="373"/>
    </location>
</feature>
<comment type="catalytic activity">
    <reaction evidence="13">
        <text>cytidine(967) in 16S rRNA + S-adenosyl-L-methionine = 5-methylcytidine(967) in 16S rRNA + S-adenosyl-L-homocysteine + H(+)</text>
        <dbReference type="Rhea" id="RHEA:42748"/>
        <dbReference type="Rhea" id="RHEA-COMP:10219"/>
        <dbReference type="Rhea" id="RHEA-COMP:10220"/>
        <dbReference type="ChEBI" id="CHEBI:15378"/>
        <dbReference type="ChEBI" id="CHEBI:57856"/>
        <dbReference type="ChEBI" id="CHEBI:59789"/>
        <dbReference type="ChEBI" id="CHEBI:74483"/>
        <dbReference type="ChEBI" id="CHEBI:82748"/>
        <dbReference type="EC" id="2.1.1.176"/>
    </reaction>
</comment>
<dbReference type="Proteomes" id="UP001649230">
    <property type="component" value="Chromosome"/>
</dbReference>